<dbReference type="Proteomes" id="UP000027265">
    <property type="component" value="Unassembled WGS sequence"/>
</dbReference>
<dbReference type="InParanoid" id="A0A067PH85"/>
<keyword evidence="1" id="KW-0732">Signal</keyword>
<dbReference type="HOGENOM" id="CLU_2242917_0_0_1"/>
<protein>
    <recommendedName>
        <fullName evidence="4">Secreted protein</fullName>
    </recommendedName>
</protein>
<gene>
    <name evidence="2" type="ORF">JAAARDRAFT_72189</name>
</gene>
<feature type="non-terminal residue" evidence="2">
    <location>
        <position position="1"/>
    </location>
</feature>
<sequence length="105" mass="11830">FLFLFLTFVLPPALDVLKSCVLLCFSVAFKIRIQPICYDLPVASYPHRFVVSYQVSTSGILIIRTSTRYNDGESVRLLLSYLCAVLSYKLSSRKKLANDGGLYPD</sequence>
<dbReference type="AlphaFoldDB" id="A0A067PH85"/>
<evidence type="ECO:0000256" key="1">
    <source>
        <dbReference type="SAM" id="SignalP"/>
    </source>
</evidence>
<evidence type="ECO:0000313" key="3">
    <source>
        <dbReference type="Proteomes" id="UP000027265"/>
    </source>
</evidence>
<name>A0A067PH85_9AGAM</name>
<evidence type="ECO:0000313" key="2">
    <source>
        <dbReference type="EMBL" id="KDQ54159.1"/>
    </source>
</evidence>
<accession>A0A067PH85</accession>
<reference evidence="3" key="1">
    <citation type="journal article" date="2014" name="Proc. Natl. Acad. Sci. U.S.A.">
        <title>Extensive sampling of basidiomycete genomes demonstrates inadequacy of the white-rot/brown-rot paradigm for wood decay fungi.</title>
        <authorList>
            <person name="Riley R."/>
            <person name="Salamov A.A."/>
            <person name="Brown D.W."/>
            <person name="Nagy L.G."/>
            <person name="Floudas D."/>
            <person name="Held B.W."/>
            <person name="Levasseur A."/>
            <person name="Lombard V."/>
            <person name="Morin E."/>
            <person name="Otillar R."/>
            <person name="Lindquist E.A."/>
            <person name="Sun H."/>
            <person name="LaButti K.M."/>
            <person name="Schmutz J."/>
            <person name="Jabbour D."/>
            <person name="Luo H."/>
            <person name="Baker S.E."/>
            <person name="Pisabarro A.G."/>
            <person name="Walton J.D."/>
            <person name="Blanchette R.A."/>
            <person name="Henrissat B."/>
            <person name="Martin F."/>
            <person name="Cullen D."/>
            <person name="Hibbett D.S."/>
            <person name="Grigoriev I.V."/>
        </authorList>
    </citation>
    <scope>NUCLEOTIDE SEQUENCE [LARGE SCALE GENOMIC DNA]</scope>
    <source>
        <strain evidence="3">MUCL 33604</strain>
    </source>
</reference>
<dbReference type="EMBL" id="KL197730">
    <property type="protein sequence ID" value="KDQ54159.1"/>
    <property type="molecule type" value="Genomic_DNA"/>
</dbReference>
<feature type="non-terminal residue" evidence="2">
    <location>
        <position position="105"/>
    </location>
</feature>
<feature type="signal peptide" evidence="1">
    <location>
        <begin position="1"/>
        <end position="15"/>
    </location>
</feature>
<evidence type="ECO:0008006" key="4">
    <source>
        <dbReference type="Google" id="ProtNLM"/>
    </source>
</evidence>
<keyword evidence="3" id="KW-1185">Reference proteome</keyword>
<organism evidence="2 3">
    <name type="scientific">Jaapia argillacea MUCL 33604</name>
    <dbReference type="NCBI Taxonomy" id="933084"/>
    <lineage>
        <taxon>Eukaryota</taxon>
        <taxon>Fungi</taxon>
        <taxon>Dikarya</taxon>
        <taxon>Basidiomycota</taxon>
        <taxon>Agaricomycotina</taxon>
        <taxon>Agaricomycetes</taxon>
        <taxon>Agaricomycetidae</taxon>
        <taxon>Jaapiales</taxon>
        <taxon>Jaapiaceae</taxon>
        <taxon>Jaapia</taxon>
    </lineage>
</organism>
<proteinExistence type="predicted"/>
<feature type="chain" id="PRO_5012745809" description="Secreted protein" evidence="1">
    <location>
        <begin position="16"/>
        <end position="105"/>
    </location>
</feature>